<sequence length="213" mass="23536">MFSAVFALLFTVGLTYGSPIANQYIDSVLNVALRNEIRSASLDPAVLNNFQTEFQDKVAIIGKVKGKAEYSKGTLSGLSQARRFSECQGPYYSFGAKSINCTITFNTLHINYEGKLKYGKVPKVNIKGKGDVTNTVIFIEVTSQGGYPTLKNFLFQQIGFMKVTFTGLGPLNKFTKFLEDGYKSHVEAQVFNSVSQRFQYAMSRAVASVPMPN</sequence>
<dbReference type="Pfam" id="PF16984">
    <property type="entry name" value="Grp7_allergen"/>
    <property type="match status" value="1"/>
</dbReference>
<feature type="chain" id="PRO_5014928052" evidence="1">
    <location>
        <begin position="18"/>
        <end position="213"/>
    </location>
</feature>
<keyword evidence="1" id="KW-0732">Signal</keyword>
<dbReference type="AlphaFoldDB" id="A0A2L2Y4S3"/>
<proteinExistence type="evidence at transcript level"/>
<reference evidence="2" key="1">
    <citation type="journal article" date="2016" name="Mol. Ecol. Resour.">
        <title>Evaluation of the impact of RNA preservation methods of spiders for de novo transcriptome assembly.</title>
        <authorList>
            <person name="Kono N."/>
            <person name="Nakamura H."/>
            <person name="Ito Y."/>
            <person name="Tomita M."/>
            <person name="Arakawa K."/>
        </authorList>
    </citation>
    <scope>NUCLEOTIDE SEQUENCE</scope>
    <source>
        <tissue evidence="2">Whole body</tissue>
    </source>
</reference>
<evidence type="ECO:0000313" key="2">
    <source>
        <dbReference type="EMBL" id="LAA02125.1"/>
    </source>
</evidence>
<protein>
    <submittedName>
        <fullName evidence="2">Mite allergen Lep d 7</fullName>
    </submittedName>
</protein>
<dbReference type="InterPro" id="IPR020234">
    <property type="entry name" value="Mite_allergen_group-7"/>
</dbReference>
<dbReference type="Gene3D" id="3.15.10.50">
    <property type="match status" value="1"/>
</dbReference>
<dbReference type="InterPro" id="IPR038602">
    <property type="entry name" value="Mite_allergen_7_sf"/>
</dbReference>
<accession>A0A2L2Y4S3</accession>
<name>A0A2L2Y4S3_PARTP</name>
<organism evidence="2">
    <name type="scientific">Parasteatoda tepidariorum</name>
    <name type="common">Common house spider</name>
    <name type="synonym">Achaearanea tepidariorum</name>
    <dbReference type="NCBI Taxonomy" id="114398"/>
    <lineage>
        <taxon>Eukaryota</taxon>
        <taxon>Metazoa</taxon>
        <taxon>Ecdysozoa</taxon>
        <taxon>Arthropoda</taxon>
        <taxon>Chelicerata</taxon>
        <taxon>Arachnida</taxon>
        <taxon>Araneae</taxon>
        <taxon>Araneomorphae</taxon>
        <taxon>Entelegynae</taxon>
        <taxon>Araneoidea</taxon>
        <taxon>Theridiidae</taxon>
        <taxon>Parasteatoda</taxon>
    </lineage>
</organism>
<feature type="signal peptide" evidence="1">
    <location>
        <begin position="1"/>
        <end position="17"/>
    </location>
</feature>
<dbReference type="OrthoDB" id="6413711at2759"/>
<dbReference type="EMBL" id="IAAA01000367">
    <property type="protein sequence ID" value="LAA02125.1"/>
    <property type="molecule type" value="mRNA"/>
</dbReference>
<evidence type="ECO:0000256" key="1">
    <source>
        <dbReference type="SAM" id="SignalP"/>
    </source>
</evidence>